<protein>
    <recommendedName>
        <fullName evidence="3">Bacteriocin</fullName>
    </recommendedName>
</protein>
<evidence type="ECO:0008006" key="3">
    <source>
        <dbReference type="Google" id="ProtNLM"/>
    </source>
</evidence>
<proteinExistence type="predicted"/>
<comment type="caution">
    <text evidence="1">The sequence shown here is derived from an EMBL/GenBank/DDBJ whole genome shotgun (WGS) entry which is preliminary data.</text>
</comment>
<gene>
    <name evidence="1" type="ORF">JHL15_02795</name>
</gene>
<reference evidence="2" key="1">
    <citation type="submission" date="2021-01" db="EMBL/GenBank/DDBJ databases">
        <title>Genome public.</title>
        <authorList>
            <person name="Liu C."/>
            <person name="Sun Q."/>
        </authorList>
    </citation>
    <scope>NUCLEOTIDE SEQUENCE [LARGE SCALE GENOMIC DNA]</scope>
    <source>
        <strain evidence="2">YIM B02567</strain>
    </source>
</reference>
<dbReference type="EMBL" id="JAENHK010000001">
    <property type="protein sequence ID" value="MBK1894683.1"/>
    <property type="molecule type" value="Genomic_DNA"/>
</dbReference>
<evidence type="ECO:0000313" key="1">
    <source>
        <dbReference type="EMBL" id="MBK1894683.1"/>
    </source>
</evidence>
<organism evidence="1 2">
    <name type="scientific">Chryseobacterium paridis</name>
    <dbReference type="NCBI Taxonomy" id="2800328"/>
    <lineage>
        <taxon>Bacteria</taxon>
        <taxon>Pseudomonadati</taxon>
        <taxon>Bacteroidota</taxon>
        <taxon>Flavobacteriia</taxon>
        <taxon>Flavobacteriales</taxon>
        <taxon>Weeksellaceae</taxon>
        <taxon>Chryseobacterium group</taxon>
        <taxon>Chryseobacterium</taxon>
    </lineage>
</organism>
<keyword evidence="2" id="KW-1185">Reference proteome</keyword>
<dbReference type="RefSeq" id="WP_200242552.1">
    <property type="nucleotide sequence ID" value="NZ_JAENHK010000001.1"/>
</dbReference>
<accession>A0ABS1FQG9</accession>
<dbReference type="Proteomes" id="UP000628669">
    <property type="component" value="Unassembled WGS sequence"/>
</dbReference>
<sequence>MKKSNIQIKKLTKKELKEINGAGGPDCLAQCFCLTPDGEGYIGVCSVKGGCC</sequence>
<name>A0ABS1FQG9_9FLAO</name>
<evidence type="ECO:0000313" key="2">
    <source>
        <dbReference type="Proteomes" id="UP000628669"/>
    </source>
</evidence>